<accession>A0A4R3VB22</accession>
<evidence type="ECO:0000256" key="2">
    <source>
        <dbReference type="SAM" id="SignalP"/>
    </source>
</evidence>
<sequence>MLRKTFLVTSVIAGFVGVAHGAATEAQYISPYDPNVEDLTAPNQPPMKGIHWSREMSGALQHYQRDLKAARRSPNMSYHGGVIMQTAQIHPIFWGTSWPGYSGDKITGIDSFYAGFSASNYSKTSDEYTDTSGQVGAATSSAPSRVDGSAASGGNNTSTILAEVCKAITNGLVPLETSGNGYYPVYTDVPRGSAGYCAWHSSGTCGAQRVEFAFFFKLDGDAGCDPSDTTTGHSQGLAALANVSAHELSEARTDPASPGAWYDGSGQENGDKCAWTFNVPSVTFSNGSQWKLQGEWSNAAFTAGTGYPNSSGQKGCLDGH</sequence>
<dbReference type="EMBL" id="SMBU01000006">
    <property type="protein sequence ID" value="TCV01241.1"/>
    <property type="molecule type" value="Genomic_DNA"/>
</dbReference>
<dbReference type="RefSeq" id="WP_207911106.1">
    <property type="nucleotide sequence ID" value="NZ_CBCSGL010000003.1"/>
</dbReference>
<evidence type="ECO:0000313" key="3">
    <source>
        <dbReference type="EMBL" id="TCV01241.1"/>
    </source>
</evidence>
<feature type="signal peptide" evidence="2">
    <location>
        <begin position="1"/>
        <end position="21"/>
    </location>
</feature>
<dbReference type="AlphaFoldDB" id="A0A4R3VB22"/>
<protein>
    <submittedName>
        <fullName evidence="3">Uncharacterized protein</fullName>
    </submittedName>
</protein>
<feature type="compositionally biased region" description="Polar residues" evidence="1">
    <location>
        <begin position="130"/>
        <end position="143"/>
    </location>
</feature>
<proteinExistence type="predicted"/>
<organism evidence="3 4">
    <name type="scientific">Roseateles saccharophilus</name>
    <name type="common">Pseudomonas saccharophila</name>
    <dbReference type="NCBI Taxonomy" id="304"/>
    <lineage>
        <taxon>Bacteria</taxon>
        <taxon>Pseudomonadati</taxon>
        <taxon>Pseudomonadota</taxon>
        <taxon>Betaproteobacteria</taxon>
        <taxon>Burkholderiales</taxon>
        <taxon>Sphaerotilaceae</taxon>
        <taxon>Roseateles</taxon>
    </lineage>
</organism>
<keyword evidence="4" id="KW-1185">Reference proteome</keyword>
<name>A0A4R3VB22_ROSSA</name>
<keyword evidence="2" id="KW-0732">Signal</keyword>
<dbReference type="Proteomes" id="UP000295110">
    <property type="component" value="Unassembled WGS sequence"/>
</dbReference>
<comment type="caution">
    <text evidence="3">The sequence shown here is derived from an EMBL/GenBank/DDBJ whole genome shotgun (WGS) entry which is preliminary data.</text>
</comment>
<evidence type="ECO:0000256" key="1">
    <source>
        <dbReference type="SAM" id="MobiDB-lite"/>
    </source>
</evidence>
<feature type="region of interest" description="Disordered" evidence="1">
    <location>
        <begin position="127"/>
        <end position="154"/>
    </location>
</feature>
<gene>
    <name evidence="3" type="ORF">EV671_1006167</name>
</gene>
<reference evidence="3 4" key="1">
    <citation type="submission" date="2019-03" db="EMBL/GenBank/DDBJ databases">
        <title>Genomic Encyclopedia of Type Strains, Phase IV (KMG-IV): sequencing the most valuable type-strain genomes for metagenomic binning, comparative biology and taxonomic classification.</title>
        <authorList>
            <person name="Goeker M."/>
        </authorList>
    </citation>
    <scope>NUCLEOTIDE SEQUENCE [LARGE SCALE GENOMIC DNA]</scope>
    <source>
        <strain evidence="3 4">DSM 654</strain>
    </source>
</reference>
<feature type="chain" id="PRO_5020227215" evidence="2">
    <location>
        <begin position="22"/>
        <end position="320"/>
    </location>
</feature>
<evidence type="ECO:0000313" key="4">
    <source>
        <dbReference type="Proteomes" id="UP000295110"/>
    </source>
</evidence>